<organism evidence="1 2">
    <name type="scientific">Giardia intestinalis (strain ATCC 50581 / GS clone H7)</name>
    <name type="common">Giardia lamblia</name>
    <dbReference type="NCBI Taxonomy" id="598745"/>
    <lineage>
        <taxon>Eukaryota</taxon>
        <taxon>Metamonada</taxon>
        <taxon>Diplomonadida</taxon>
        <taxon>Hexamitidae</taxon>
        <taxon>Giardiinae</taxon>
        <taxon>Giardia</taxon>
    </lineage>
</organism>
<reference evidence="1 2" key="1">
    <citation type="journal article" date="2009" name="PLoS Pathog.">
        <title>Draft genome sequencing of giardia intestinalis assemblage B isolate GS: is human giardiasis caused by two different species?</title>
        <authorList>
            <person name="Franzen O."/>
            <person name="Jerlstrom-Hultqvist J."/>
            <person name="Castro E."/>
            <person name="Sherwood E."/>
            <person name="Ankarklev J."/>
            <person name="Reiner D.S."/>
            <person name="Palm D."/>
            <person name="Andersson J.O."/>
            <person name="Andersson B."/>
            <person name="Svard S.G."/>
        </authorList>
    </citation>
    <scope>NUCLEOTIDE SEQUENCE [LARGE SCALE GENOMIC DNA]</scope>
    <source>
        <strain evidence="2">ATCC 50581 / GS clone H7</strain>
    </source>
</reference>
<protein>
    <submittedName>
        <fullName evidence="1">Uncharacterized protein</fullName>
    </submittedName>
</protein>
<dbReference type="AlphaFoldDB" id="C6LSY8"/>
<proteinExistence type="predicted"/>
<dbReference type="OMA" id="WIQRDIN"/>
<dbReference type="Proteomes" id="UP000002488">
    <property type="component" value="Unassembled WGS sequence"/>
</dbReference>
<evidence type="ECO:0000313" key="1">
    <source>
        <dbReference type="EMBL" id="EET00858.1"/>
    </source>
</evidence>
<dbReference type="EMBL" id="ACGJ01002218">
    <property type="protein sequence ID" value="EET00858.1"/>
    <property type="molecule type" value="Genomic_DNA"/>
</dbReference>
<dbReference type="VEuPathDB" id="GiardiaDB:GL50581_1881"/>
<sequence length="227" mass="26264">MASNYDHAPSLLTWSSLLRSLPEPIRHRVQQKHDIEEIKTTFFDRIDIFLETILCNGYLHPSDIQLIISMSENAIVCSFPSVEALIEPISKEFDTVTEHLIRYLWSQRDKNDRLEARLSAKYRAYCDIVQIMNRSKVSTTDELLYRMNERVTTLQQELVDLHLSRKVLVDTTNPTILSRQISQFKATCIDTLTRLRTLFNKIETLAQASFSTVVISSAVDIDIETNR</sequence>
<gene>
    <name evidence="1" type="ORF">GL50581_1881</name>
</gene>
<evidence type="ECO:0000313" key="2">
    <source>
        <dbReference type="Proteomes" id="UP000002488"/>
    </source>
</evidence>
<name>C6LSY8_GIAIB</name>
<dbReference type="OrthoDB" id="10260034at2759"/>
<comment type="caution">
    <text evidence="1">The sequence shown here is derived from an EMBL/GenBank/DDBJ whole genome shotgun (WGS) entry which is preliminary data.</text>
</comment>
<accession>C6LSY8</accession>